<organism evidence="3">
    <name type="scientific">marine metagenome</name>
    <dbReference type="NCBI Taxonomy" id="408172"/>
    <lineage>
        <taxon>unclassified sequences</taxon>
        <taxon>metagenomes</taxon>
        <taxon>ecological metagenomes</taxon>
    </lineage>
</organism>
<evidence type="ECO:0000313" key="3">
    <source>
        <dbReference type="EMBL" id="SUZ72450.1"/>
    </source>
</evidence>
<proteinExistence type="predicted"/>
<dbReference type="AlphaFoldDB" id="A0A381PZX3"/>
<dbReference type="InterPro" id="IPR006680">
    <property type="entry name" value="Amidohydro-rel"/>
</dbReference>
<accession>A0A381PZX3</accession>
<protein>
    <recommendedName>
        <fullName evidence="2">Amidohydrolase-related domain-containing protein</fullName>
    </recommendedName>
</protein>
<keyword evidence="1" id="KW-0456">Lyase</keyword>
<dbReference type="Gene3D" id="3.20.20.140">
    <property type="entry name" value="Metal-dependent hydrolases"/>
    <property type="match status" value="1"/>
</dbReference>
<dbReference type="PANTHER" id="PTHR21240:SF28">
    <property type="entry name" value="ISO-OROTATE DECARBOXYLASE (EUROFUNG)"/>
    <property type="match status" value="1"/>
</dbReference>
<evidence type="ECO:0000256" key="1">
    <source>
        <dbReference type="ARBA" id="ARBA00023239"/>
    </source>
</evidence>
<dbReference type="GO" id="GO:0019748">
    <property type="term" value="P:secondary metabolic process"/>
    <property type="evidence" value="ECO:0007669"/>
    <property type="project" value="TreeGrafter"/>
</dbReference>
<dbReference type="EMBL" id="UINC01001150">
    <property type="protein sequence ID" value="SUZ72450.1"/>
    <property type="molecule type" value="Genomic_DNA"/>
</dbReference>
<sequence>MATTIQREGLPRREMHDVHRIEHDGAVDADGHILEPPDLWDEYLEAKYKDRALRICIDENGLEELEIGGQRSTMSRRGFPATLGAMGAADLADIQRNPDRTYLDEAPFGSMDPGQRLKILDAEHLDAAILYTTVGLLWEAELEDPELSQAYTRAYNRWVVDFCRDSGNRLVPSAHLSLSDPDAAAIELRRAVDDGAKGCYVAPFTHGALPLGHPDNDVVFATAQELGVPFAIHPTFEPQWTKGARMGTWEHVKQLRLTASVTASDGVRQQFTTMFDYGVFDKFPELKVLVLEAGGGWIGYWLDRIDAVYAHTFIGTRVPLEMKPSEYFMRQVWISCDPDERTIPSLAQRFGYDRFLWASDFPHADHTPEYVHDLNQLVDMFPPEHRRAFIGDNARNLFGV</sequence>
<dbReference type="Pfam" id="PF04909">
    <property type="entry name" value="Amidohydro_2"/>
    <property type="match status" value="1"/>
</dbReference>
<dbReference type="PANTHER" id="PTHR21240">
    <property type="entry name" value="2-AMINO-3-CARBOXYLMUCONATE-6-SEMIALDEHYDE DECARBOXYLASE"/>
    <property type="match status" value="1"/>
</dbReference>
<dbReference type="SUPFAM" id="SSF51556">
    <property type="entry name" value="Metallo-dependent hydrolases"/>
    <property type="match status" value="1"/>
</dbReference>
<dbReference type="InterPro" id="IPR032465">
    <property type="entry name" value="ACMSD"/>
</dbReference>
<name>A0A381PZX3_9ZZZZ</name>
<dbReference type="GO" id="GO:0016831">
    <property type="term" value="F:carboxy-lyase activity"/>
    <property type="evidence" value="ECO:0007669"/>
    <property type="project" value="InterPro"/>
</dbReference>
<evidence type="ECO:0000259" key="2">
    <source>
        <dbReference type="Pfam" id="PF04909"/>
    </source>
</evidence>
<dbReference type="InterPro" id="IPR032466">
    <property type="entry name" value="Metal_Hydrolase"/>
</dbReference>
<gene>
    <name evidence="3" type="ORF">METZ01_LOCUS25304</name>
</gene>
<feature type="domain" description="Amidohydrolase-related" evidence="2">
    <location>
        <begin position="137"/>
        <end position="399"/>
    </location>
</feature>
<dbReference type="GO" id="GO:0016787">
    <property type="term" value="F:hydrolase activity"/>
    <property type="evidence" value="ECO:0007669"/>
    <property type="project" value="InterPro"/>
</dbReference>
<reference evidence="3" key="1">
    <citation type="submission" date="2018-05" db="EMBL/GenBank/DDBJ databases">
        <authorList>
            <person name="Lanie J.A."/>
            <person name="Ng W.-L."/>
            <person name="Kazmierczak K.M."/>
            <person name="Andrzejewski T.M."/>
            <person name="Davidsen T.M."/>
            <person name="Wayne K.J."/>
            <person name="Tettelin H."/>
            <person name="Glass J.I."/>
            <person name="Rusch D."/>
            <person name="Podicherti R."/>
            <person name="Tsui H.-C.T."/>
            <person name="Winkler M.E."/>
        </authorList>
    </citation>
    <scope>NUCLEOTIDE SEQUENCE</scope>
</reference>
<dbReference type="GO" id="GO:0005737">
    <property type="term" value="C:cytoplasm"/>
    <property type="evidence" value="ECO:0007669"/>
    <property type="project" value="TreeGrafter"/>
</dbReference>